<feature type="non-terminal residue" evidence="2">
    <location>
        <position position="185"/>
    </location>
</feature>
<keyword evidence="4" id="KW-1185">Reference proteome</keyword>
<evidence type="ECO:0000313" key="4">
    <source>
        <dbReference type="Proteomes" id="UP000553632"/>
    </source>
</evidence>
<name>A0A7J6PE43_PEROL</name>
<dbReference type="Proteomes" id="UP000574390">
    <property type="component" value="Unassembled WGS sequence"/>
</dbReference>
<proteinExistence type="predicted"/>
<dbReference type="EMBL" id="JABANM010024079">
    <property type="protein sequence ID" value="KAF4716816.1"/>
    <property type="molecule type" value="Genomic_DNA"/>
</dbReference>
<dbReference type="EMBL" id="JABANO010039304">
    <property type="protein sequence ID" value="KAF4694036.1"/>
    <property type="molecule type" value="Genomic_DNA"/>
</dbReference>
<protein>
    <submittedName>
        <fullName evidence="2">Uncharacterized protein</fullName>
    </submittedName>
</protein>
<evidence type="ECO:0000313" key="5">
    <source>
        <dbReference type="Proteomes" id="UP000574390"/>
    </source>
</evidence>
<dbReference type="Proteomes" id="UP000553632">
    <property type="component" value="Unassembled WGS sequence"/>
</dbReference>
<feature type="region of interest" description="Disordered" evidence="1">
    <location>
        <begin position="21"/>
        <end position="185"/>
    </location>
</feature>
<evidence type="ECO:0000313" key="2">
    <source>
        <dbReference type="EMBL" id="KAF4694036.1"/>
    </source>
</evidence>
<feature type="compositionally biased region" description="Low complexity" evidence="1">
    <location>
        <begin position="115"/>
        <end position="136"/>
    </location>
</feature>
<feature type="compositionally biased region" description="Low complexity" evidence="1">
    <location>
        <begin position="163"/>
        <end position="174"/>
    </location>
</feature>
<accession>A0A7J6PE43</accession>
<comment type="caution">
    <text evidence="2">The sequence shown here is derived from an EMBL/GenBank/DDBJ whole genome shotgun (WGS) entry which is preliminary data.</text>
</comment>
<dbReference type="AlphaFoldDB" id="A0A7J6PE43"/>
<evidence type="ECO:0000313" key="3">
    <source>
        <dbReference type="EMBL" id="KAF4716816.1"/>
    </source>
</evidence>
<evidence type="ECO:0000256" key="1">
    <source>
        <dbReference type="SAM" id="MobiDB-lite"/>
    </source>
</evidence>
<sequence length="185" mass="19215">FPPSILDNPVYAEWVHQDVATASEDPQAPVRPSVPPILRSECEASPSTPQDLGATPDSDYDFDLPMPPLTPIPSVIRGEEREEVTVTENASQDDRNTSNGVPEIVDEQQEESSADDGGPSADDGGPSADEGGLSVDDGGHSSDDDGSSVNEAGPSDDSDVMRSGSGINSSTSSSAVDEDSPEDND</sequence>
<feature type="compositionally biased region" description="Acidic residues" evidence="1">
    <location>
        <begin position="176"/>
        <end position="185"/>
    </location>
</feature>
<feature type="non-terminal residue" evidence="2">
    <location>
        <position position="1"/>
    </location>
</feature>
<gene>
    <name evidence="3" type="ORF">FOZ62_020111</name>
    <name evidence="2" type="ORF">FOZ63_022131</name>
</gene>
<reference evidence="4 5" key="1">
    <citation type="submission" date="2020-04" db="EMBL/GenBank/DDBJ databases">
        <title>Perkinsus olseni comparative genomics.</title>
        <authorList>
            <person name="Bogema D.R."/>
        </authorList>
    </citation>
    <scope>NUCLEOTIDE SEQUENCE [LARGE SCALE GENOMIC DNA]</scope>
    <source>
        <strain evidence="3">ATCC PRA-205</strain>
        <strain evidence="2 4">ATCC PRA-207</strain>
    </source>
</reference>
<feature type="compositionally biased region" description="Acidic residues" evidence="1">
    <location>
        <begin position="104"/>
        <end position="114"/>
    </location>
</feature>
<organism evidence="2 4">
    <name type="scientific">Perkinsus olseni</name>
    <name type="common">Perkinsus atlanticus</name>
    <dbReference type="NCBI Taxonomy" id="32597"/>
    <lineage>
        <taxon>Eukaryota</taxon>
        <taxon>Sar</taxon>
        <taxon>Alveolata</taxon>
        <taxon>Perkinsozoa</taxon>
        <taxon>Perkinsea</taxon>
        <taxon>Perkinsida</taxon>
        <taxon>Perkinsidae</taxon>
        <taxon>Perkinsus</taxon>
    </lineage>
</organism>